<name>A0A3N1CQU6_9ACTN</name>
<dbReference type="AlphaFoldDB" id="A0A3N1CQU6"/>
<proteinExistence type="predicted"/>
<keyword evidence="2" id="KW-1185">Reference proteome</keyword>
<sequence length="216" mass="22443">MGSERFCPRCGGTAVPPGEGGEWSCVLHGPVLPLDPPVPPGEEGLATVREDAQVPLWLPWPLPSGWLVTGFLRAGDERSGTRAAGVALSGPGLAAGPADMLLVSEEVGVGLGAHYAGLKGTDPGPAFDDGPPNAKVTAQGRPVPLWAVDAPPDRAVYAGEALGRWLWAVLWPAEAGVMILDRLQFTDLREPGMDLDLPFGAPCPRLAGPPPDEDRG</sequence>
<dbReference type="EMBL" id="RJKE01000001">
    <property type="protein sequence ID" value="ROO83098.1"/>
    <property type="molecule type" value="Genomic_DNA"/>
</dbReference>
<protein>
    <recommendedName>
        <fullName evidence="3">Phosphotransacetylase</fullName>
    </recommendedName>
</protein>
<dbReference type="OrthoDB" id="5179979at2"/>
<accession>A0A3N1CQU6</accession>
<dbReference type="InterPro" id="IPR046646">
    <property type="entry name" value="DUF6758"/>
</dbReference>
<evidence type="ECO:0000313" key="1">
    <source>
        <dbReference type="EMBL" id="ROO83098.1"/>
    </source>
</evidence>
<comment type="caution">
    <text evidence="1">The sequence shown here is derived from an EMBL/GenBank/DDBJ whole genome shotgun (WGS) entry which is preliminary data.</text>
</comment>
<dbReference type="Pfam" id="PF20544">
    <property type="entry name" value="DUF6758"/>
    <property type="match status" value="1"/>
</dbReference>
<organism evidence="1 2">
    <name type="scientific">Actinocorallia herbida</name>
    <dbReference type="NCBI Taxonomy" id="58109"/>
    <lineage>
        <taxon>Bacteria</taxon>
        <taxon>Bacillati</taxon>
        <taxon>Actinomycetota</taxon>
        <taxon>Actinomycetes</taxon>
        <taxon>Streptosporangiales</taxon>
        <taxon>Thermomonosporaceae</taxon>
        <taxon>Actinocorallia</taxon>
    </lineage>
</organism>
<gene>
    <name evidence="1" type="ORF">EDD29_0588</name>
</gene>
<reference evidence="1 2" key="1">
    <citation type="submission" date="2018-11" db="EMBL/GenBank/DDBJ databases">
        <title>Sequencing the genomes of 1000 actinobacteria strains.</title>
        <authorList>
            <person name="Klenk H.-P."/>
        </authorList>
    </citation>
    <scope>NUCLEOTIDE SEQUENCE [LARGE SCALE GENOMIC DNA]</scope>
    <source>
        <strain evidence="1 2">DSM 44254</strain>
    </source>
</reference>
<dbReference type="RefSeq" id="WP_123662037.1">
    <property type="nucleotide sequence ID" value="NZ_RJKE01000001.1"/>
</dbReference>
<dbReference type="Proteomes" id="UP000272400">
    <property type="component" value="Unassembled WGS sequence"/>
</dbReference>
<evidence type="ECO:0000313" key="2">
    <source>
        <dbReference type="Proteomes" id="UP000272400"/>
    </source>
</evidence>
<evidence type="ECO:0008006" key="3">
    <source>
        <dbReference type="Google" id="ProtNLM"/>
    </source>
</evidence>